<feature type="transmembrane region" description="Helical" evidence="1">
    <location>
        <begin position="350"/>
        <end position="369"/>
    </location>
</feature>
<feature type="transmembrane region" description="Helical" evidence="1">
    <location>
        <begin position="191"/>
        <end position="208"/>
    </location>
</feature>
<evidence type="ECO:0000313" key="2">
    <source>
        <dbReference type="EMBL" id="MFC1850456.1"/>
    </source>
</evidence>
<feature type="transmembrane region" description="Helical" evidence="1">
    <location>
        <begin position="146"/>
        <end position="179"/>
    </location>
</feature>
<keyword evidence="1" id="KW-0472">Membrane</keyword>
<evidence type="ECO:0000313" key="3">
    <source>
        <dbReference type="Proteomes" id="UP001594351"/>
    </source>
</evidence>
<sequence length="580" mass="66862">MMIKNKLISAPLLFFIFAGLFFFLKPGLNSGEGPLLTTAAYHLGISHPPGYPLYLHIAKSGTLLPFGNIAFRLNILSLLIGLVALSLYPLISRALSRSPGFCGLLLFFLTPTFLENILKTEVYALNVLFFQLFLLSWLQWDKTSEVRWLFLLCFLFGLSLGHHLTLILACPIFIVFAFIQRRETVLRFSPLLILFFIFGSSILLYLPIRAGGTPLINWGHPDSARAFMTLITAQEEAMPSFLDTFREIDVFQAIFGNLLTLLRREFILPLLLLSLFGWLITLRLRRNVTLLLTFIFLTLSLAVALYHSFESNAFLLPGFLILTYWIDSGLYKLYLEIKDRLTGQQILKKYLYLILALGLICGLCFFQLGQSTQSPGIYQSFDLEWFSRGMLTETDNEAYIFTERSNLYFLLLYQQYLENVGQDRYVVFIHLLSFPWFLTKQFGGELPLEPFFDIEKHAQNTALWNETIAAALINVGWKNTASYLIEPEVFQQKVKKHFPHLHLQPGGFHFQVKGQNIVYKQFTAYYKWFVQLCLTEPLDPLNRDMYTYFHSVQGQVLLEQGILAPAQQESDWRNRLLAKK</sequence>
<dbReference type="Pfam" id="PF11028">
    <property type="entry name" value="TMEM260-like"/>
    <property type="match status" value="1"/>
</dbReference>
<organism evidence="2 3">
    <name type="scientific">candidate division CSSED10-310 bacterium</name>
    <dbReference type="NCBI Taxonomy" id="2855610"/>
    <lineage>
        <taxon>Bacteria</taxon>
        <taxon>Bacteria division CSSED10-310</taxon>
    </lineage>
</organism>
<dbReference type="EMBL" id="JBHPBY010000100">
    <property type="protein sequence ID" value="MFC1850456.1"/>
    <property type="molecule type" value="Genomic_DNA"/>
</dbReference>
<feature type="transmembrane region" description="Helical" evidence="1">
    <location>
        <begin position="69"/>
        <end position="91"/>
    </location>
</feature>
<feature type="transmembrane region" description="Helical" evidence="1">
    <location>
        <begin position="7"/>
        <end position="24"/>
    </location>
</feature>
<comment type="caution">
    <text evidence="2">The sequence shown here is derived from an EMBL/GenBank/DDBJ whole genome shotgun (WGS) entry which is preliminary data.</text>
</comment>
<keyword evidence="1" id="KW-0812">Transmembrane</keyword>
<feature type="transmembrane region" description="Helical" evidence="1">
    <location>
        <begin position="313"/>
        <end position="330"/>
    </location>
</feature>
<feature type="transmembrane region" description="Helical" evidence="1">
    <location>
        <begin position="266"/>
        <end position="282"/>
    </location>
</feature>
<proteinExistence type="predicted"/>
<gene>
    <name evidence="2" type="ORF">ACFL27_09725</name>
</gene>
<protein>
    <submittedName>
        <fullName evidence="2">Protein O-mannosyl-transferase family</fullName>
    </submittedName>
</protein>
<dbReference type="PANTHER" id="PTHR16214:SF3">
    <property type="entry name" value="TRANSMEMBRANE PROTEIN 260"/>
    <property type="match status" value="1"/>
</dbReference>
<feature type="transmembrane region" description="Helical" evidence="1">
    <location>
        <begin position="122"/>
        <end position="140"/>
    </location>
</feature>
<reference evidence="2 3" key="1">
    <citation type="submission" date="2024-09" db="EMBL/GenBank/DDBJ databases">
        <title>Laminarin stimulates single cell rates of sulfate reduction while oxygen inhibits transcriptomic activity in coastal marine sediment.</title>
        <authorList>
            <person name="Lindsay M."/>
            <person name="Orcutt B."/>
            <person name="Emerson D."/>
            <person name="Stepanauskas R."/>
            <person name="D'Angelo T."/>
        </authorList>
    </citation>
    <scope>NUCLEOTIDE SEQUENCE [LARGE SCALE GENOMIC DNA]</scope>
    <source>
        <strain evidence="2">SAG AM-311-K15</strain>
    </source>
</reference>
<keyword evidence="3" id="KW-1185">Reference proteome</keyword>
<dbReference type="InterPro" id="IPR021280">
    <property type="entry name" value="TMEM260-like"/>
</dbReference>
<accession>A0ABV6YWJ1</accession>
<feature type="transmembrane region" description="Helical" evidence="1">
    <location>
        <begin position="289"/>
        <end position="307"/>
    </location>
</feature>
<name>A0ABV6YWJ1_UNCC1</name>
<keyword evidence="1" id="KW-1133">Transmembrane helix</keyword>
<dbReference type="Proteomes" id="UP001594351">
    <property type="component" value="Unassembled WGS sequence"/>
</dbReference>
<evidence type="ECO:0000256" key="1">
    <source>
        <dbReference type="SAM" id="Phobius"/>
    </source>
</evidence>
<dbReference type="PANTHER" id="PTHR16214">
    <property type="entry name" value="TRANSMEMBRANE PROTEIN 260"/>
    <property type="match status" value="1"/>
</dbReference>
<dbReference type="InterPro" id="IPR052724">
    <property type="entry name" value="GT117_domain-containing"/>
</dbReference>